<dbReference type="InterPro" id="IPR007921">
    <property type="entry name" value="CHAP_dom"/>
</dbReference>
<name>A0A6I8LDF7_9PSEU</name>
<dbReference type="EMBL" id="CABVGP010000001">
    <property type="protein sequence ID" value="VVJ15076.1"/>
    <property type="molecule type" value="Genomic_DNA"/>
</dbReference>
<dbReference type="AlphaFoldDB" id="A0A6I8LDF7"/>
<dbReference type="InterPro" id="IPR038765">
    <property type="entry name" value="Papain-like_cys_pep_sf"/>
</dbReference>
<dbReference type="Proteomes" id="UP000399805">
    <property type="component" value="Unassembled WGS sequence"/>
</dbReference>
<feature type="signal peptide" evidence="1">
    <location>
        <begin position="1"/>
        <end position="26"/>
    </location>
</feature>
<dbReference type="SUPFAM" id="SSF54001">
    <property type="entry name" value="Cysteine proteinases"/>
    <property type="match status" value="1"/>
</dbReference>
<protein>
    <recommendedName>
        <fullName evidence="2">Peptidase C51 domain-containing protein</fullName>
    </recommendedName>
</protein>
<evidence type="ECO:0000313" key="4">
    <source>
        <dbReference type="Proteomes" id="UP000399805"/>
    </source>
</evidence>
<accession>A0A6I8LDF7</accession>
<keyword evidence="1" id="KW-0732">Signal</keyword>
<dbReference type="PROSITE" id="PS50911">
    <property type="entry name" value="CHAP"/>
    <property type="match status" value="1"/>
</dbReference>
<reference evidence="3 4" key="1">
    <citation type="submission" date="2019-09" db="EMBL/GenBank/DDBJ databases">
        <authorList>
            <person name="Leyn A S."/>
        </authorList>
    </citation>
    <scope>NUCLEOTIDE SEQUENCE [LARGE SCALE GENOMIC DNA]</scope>
    <source>
        <strain evidence="3">AA231_1</strain>
    </source>
</reference>
<dbReference type="RefSeq" id="WP_155540636.1">
    <property type="nucleotide sequence ID" value="NZ_CABVGP010000001.1"/>
</dbReference>
<proteinExistence type="predicted"/>
<sequence length="459" mass="47967">MSLKRATTTVLAAAVLALLGAVPAHADTRTDVRDLAAANLHKQTCSTNSLGGTGFMDSCRMQWAWCADFVRWVWGNRNLNVDRLTAAAGSFYLYGQQKGTLHTDPGYVPQVGDAVVFNYQGNGYADHVGMVDTVNADGTIRTINGNWGNGGPGSTSVQFGSGPGRVGQYLAGQQISAFVSPVGLSEPGKPVTPRLGVRFGDSSVQVKEGNLFEGWTNVYGGGAVKSEVHGDMVGVLTSAGDLFVKQGNLYQQWVHQASGVKDFALESSAGRIAVLRTDGTVAVKEGGLQGGWVEETNNAKEVELSGDYIAVVDNNGAVFAKQGNLYAGWVNELGGGADVEVDASTGRLAVVRNDGSLTVKEGGLYGAWVEQTSGVKQVDLSGDYLGVVFTDGLASVKQGNLYAGWINQLPGAAKIEVDAPTGRVGVLRGDGSLAVKDGGPYGAWVEQTSGVGDFQLTSY</sequence>
<keyword evidence="4" id="KW-1185">Reference proteome</keyword>
<dbReference type="Gene3D" id="3.90.1720.10">
    <property type="entry name" value="endopeptidase domain like (from Nostoc punctiforme)"/>
    <property type="match status" value="1"/>
</dbReference>
<organism evidence="3 4">
    <name type="scientific">Amycolatopsis camponoti</name>
    <dbReference type="NCBI Taxonomy" id="2606593"/>
    <lineage>
        <taxon>Bacteria</taxon>
        <taxon>Bacillati</taxon>
        <taxon>Actinomycetota</taxon>
        <taxon>Actinomycetes</taxon>
        <taxon>Pseudonocardiales</taxon>
        <taxon>Pseudonocardiaceae</taxon>
        <taxon>Amycolatopsis</taxon>
    </lineage>
</organism>
<dbReference type="Pfam" id="PF05257">
    <property type="entry name" value="CHAP"/>
    <property type="match status" value="1"/>
</dbReference>
<evidence type="ECO:0000313" key="3">
    <source>
        <dbReference type="EMBL" id="VVJ15076.1"/>
    </source>
</evidence>
<feature type="chain" id="PRO_5026002203" description="Peptidase C51 domain-containing protein" evidence="1">
    <location>
        <begin position="27"/>
        <end position="459"/>
    </location>
</feature>
<feature type="domain" description="Peptidase C51" evidence="2">
    <location>
        <begin position="41"/>
        <end position="171"/>
    </location>
</feature>
<evidence type="ECO:0000259" key="2">
    <source>
        <dbReference type="PROSITE" id="PS50911"/>
    </source>
</evidence>
<gene>
    <name evidence="3" type="ORF">AA23TX_00102</name>
</gene>
<evidence type="ECO:0000256" key="1">
    <source>
        <dbReference type="SAM" id="SignalP"/>
    </source>
</evidence>